<dbReference type="EMBL" id="GBRH01271875">
    <property type="protein sequence ID" value="JAD26020.1"/>
    <property type="molecule type" value="Transcribed_RNA"/>
</dbReference>
<reference evidence="1" key="1">
    <citation type="submission" date="2014-09" db="EMBL/GenBank/DDBJ databases">
        <authorList>
            <person name="Magalhaes I.L.F."/>
            <person name="Oliveira U."/>
            <person name="Santos F.R."/>
            <person name="Vidigal T.H.D.A."/>
            <person name="Brescovit A.D."/>
            <person name="Santos A.J."/>
        </authorList>
    </citation>
    <scope>NUCLEOTIDE SEQUENCE</scope>
    <source>
        <tissue evidence="1">Shoot tissue taken approximately 20 cm above the soil surface</tissue>
    </source>
</reference>
<organism evidence="1">
    <name type="scientific">Arundo donax</name>
    <name type="common">Giant reed</name>
    <name type="synonym">Donax arundinaceus</name>
    <dbReference type="NCBI Taxonomy" id="35708"/>
    <lineage>
        <taxon>Eukaryota</taxon>
        <taxon>Viridiplantae</taxon>
        <taxon>Streptophyta</taxon>
        <taxon>Embryophyta</taxon>
        <taxon>Tracheophyta</taxon>
        <taxon>Spermatophyta</taxon>
        <taxon>Magnoliopsida</taxon>
        <taxon>Liliopsida</taxon>
        <taxon>Poales</taxon>
        <taxon>Poaceae</taxon>
        <taxon>PACMAD clade</taxon>
        <taxon>Arundinoideae</taxon>
        <taxon>Arundineae</taxon>
        <taxon>Arundo</taxon>
    </lineage>
</organism>
<name>A0A0A8YKR0_ARUDO</name>
<evidence type="ECO:0000313" key="1">
    <source>
        <dbReference type="EMBL" id="JAD26020.1"/>
    </source>
</evidence>
<proteinExistence type="predicted"/>
<dbReference type="AlphaFoldDB" id="A0A0A8YKR0"/>
<accession>A0A0A8YKR0</accession>
<sequence>MAVLSFLTRYLFNHGC</sequence>
<reference evidence="1" key="2">
    <citation type="journal article" date="2015" name="Data Brief">
        <title>Shoot transcriptome of the giant reed, Arundo donax.</title>
        <authorList>
            <person name="Barrero R.A."/>
            <person name="Guerrero F.D."/>
            <person name="Moolhuijzen P."/>
            <person name="Goolsby J.A."/>
            <person name="Tidwell J."/>
            <person name="Bellgard S.E."/>
            <person name="Bellgard M.I."/>
        </authorList>
    </citation>
    <scope>NUCLEOTIDE SEQUENCE</scope>
    <source>
        <tissue evidence="1">Shoot tissue taken approximately 20 cm above the soil surface</tissue>
    </source>
</reference>
<protein>
    <submittedName>
        <fullName evidence="1">Uncharacterized protein</fullName>
    </submittedName>
</protein>